<sequence>MKALRILTIASAAVATVLLSSCGCCTGEAAAPPLRPLPQFADIPVAPTK</sequence>
<keyword evidence="1" id="KW-0732">Signal</keyword>
<dbReference type="RefSeq" id="WP_377087321.1">
    <property type="nucleotide sequence ID" value="NZ_JBHSJL010000014.1"/>
</dbReference>
<protein>
    <submittedName>
        <fullName evidence="2">Uncharacterized protein</fullName>
    </submittedName>
</protein>
<gene>
    <name evidence="2" type="ORF">ACFSW8_08790</name>
</gene>
<dbReference type="EMBL" id="JBHUJB010000035">
    <property type="protein sequence ID" value="MFD2158992.1"/>
    <property type="molecule type" value="Genomic_DNA"/>
</dbReference>
<keyword evidence="3" id="KW-1185">Reference proteome</keyword>
<evidence type="ECO:0000313" key="2">
    <source>
        <dbReference type="EMBL" id="MFD2158992.1"/>
    </source>
</evidence>
<comment type="caution">
    <text evidence="2">The sequence shown here is derived from an EMBL/GenBank/DDBJ whole genome shotgun (WGS) entry which is preliminary data.</text>
</comment>
<dbReference type="PROSITE" id="PS51257">
    <property type="entry name" value="PROKAR_LIPOPROTEIN"/>
    <property type="match status" value="1"/>
</dbReference>
<organism evidence="2 3">
    <name type="scientific">Rubritalea tangerina</name>
    <dbReference type="NCBI Taxonomy" id="430798"/>
    <lineage>
        <taxon>Bacteria</taxon>
        <taxon>Pseudomonadati</taxon>
        <taxon>Verrucomicrobiota</taxon>
        <taxon>Verrucomicrobiia</taxon>
        <taxon>Verrucomicrobiales</taxon>
        <taxon>Rubritaleaceae</taxon>
        <taxon>Rubritalea</taxon>
    </lineage>
</organism>
<evidence type="ECO:0000256" key="1">
    <source>
        <dbReference type="SAM" id="SignalP"/>
    </source>
</evidence>
<dbReference type="Proteomes" id="UP001597389">
    <property type="component" value="Unassembled WGS sequence"/>
</dbReference>
<name>A0ABW4ZBI9_9BACT</name>
<feature type="chain" id="PRO_5045261645" evidence="1">
    <location>
        <begin position="27"/>
        <end position="49"/>
    </location>
</feature>
<feature type="signal peptide" evidence="1">
    <location>
        <begin position="1"/>
        <end position="26"/>
    </location>
</feature>
<accession>A0ABW4ZBI9</accession>
<proteinExistence type="predicted"/>
<evidence type="ECO:0000313" key="3">
    <source>
        <dbReference type="Proteomes" id="UP001597389"/>
    </source>
</evidence>
<reference evidence="3" key="1">
    <citation type="journal article" date="2019" name="Int. J. Syst. Evol. Microbiol.">
        <title>The Global Catalogue of Microorganisms (GCM) 10K type strain sequencing project: providing services to taxonomists for standard genome sequencing and annotation.</title>
        <authorList>
            <consortium name="The Broad Institute Genomics Platform"/>
            <consortium name="The Broad Institute Genome Sequencing Center for Infectious Disease"/>
            <person name="Wu L."/>
            <person name="Ma J."/>
        </authorList>
    </citation>
    <scope>NUCLEOTIDE SEQUENCE [LARGE SCALE GENOMIC DNA]</scope>
    <source>
        <strain evidence="3">CCUG 57942</strain>
    </source>
</reference>